<dbReference type="GO" id="GO:0006631">
    <property type="term" value="P:fatty acid metabolic process"/>
    <property type="evidence" value="ECO:0007669"/>
    <property type="project" value="InterPro"/>
</dbReference>
<dbReference type="InterPro" id="IPR006108">
    <property type="entry name" value="3HC_DH_C"/>
</dbReference>
<dbReference type="EC" id="1.1.1.157" evidence="8"/>
<dbReference type="FunCoup" id="A0A0D2JRS8">
    <property type="interactions" value="329"/>
</dbReference>
<feature type="binding site" evidence="4">
    <location>
        <position position="119"/>
    </location>
    <ligand>
        <name>NAD(+)</name>
        <dbReference type="ChEBI" id="CHEBI:57540"/>
    </ligand>
</feature>
<evidence type="ECO:0000256" key="4">
    <source>
        <dbReference type="PIRSR" id="PIRSR000105-2"/>
    </source>
</evidence>
<dbReference type="InParanoid" id="A0A0D2JRS8"/>
<dbReference type="GO" id="GO:0008691">
    <property type="term" value="F:3-hydroxybutyryl-CoA dehydrogenase activity"/>
    <property type="evidence" value="ECO:0007669"/>
    <property type="project" value="UniProtKB-EC"/>
</dbReference>
<dbReference type="RefSeq" id="WP_044351043.1">
    <property type="nucleotide sequence ID" value="NZ_AZAC01000034.1"/>
</dbReference>
<keyword evidence="2 8" id="KW-0560">Oxidoreductase</keyword>
<dbReference type="Gene3D" id="1.10.1040.10">
    <property type="entry name" value="N-(1-d-carboxylethyl)-l-norvaline Dehydrogenase, domain 2"/>
    <property type="match status" value="1"/>
</dbReference>
<feature type="binding site" evidence="5">
    <location>
        <position position="49"/>
    </location>
    <ligand>
        <name>CoA</name>
        <dbReference type="ChEBI" id="CHEBI:57287"/>
    </ligand>
</feature>
<dbReference type="PANTHER" id="PTHR48075:SF5">
    <property type="entry name" value="3-HYDROXYBUTYRYL-COA DEHYDROGENASE"/>
    <property type="match status" value="1"/>
</dbReference>
<sequence length="282" mass="30803">MDIKTIGVVGAGQMGNGIAQVAAAAGYSVIMSDIKEEFCQRGVATIEKSLSRLVKKEKITADDQKAILGRIDTTTDIANMAKADFVVEAATENVELKLNIFRQLDEICPEGVILSSNTSSISITKIAGATKRPDKVIGMHFMNPVPMMKLVEVIKGLATSEETNQLTFDLAKQMKKIPVPANDYPGFIANRILMPMINEAVYCVMEGVGEPEDIDQVMKLGMNHPMGPLALADLIGLDTCLAIMEVLHTGMGDTKYRPCPLLRKYVDQGWLGRKTGRGFYQY</sequence>
<dbReference type="InterPro" id="IPR006180">
    <property type="entry name" value="3-OHacyl-CoA_DH_CS"/>
</dbReference>
<reference evidence="8 9" key="1">
    <citation type="submission" date="2013-11" db="EMBL/GenBank/DDBJ databases">
        <title>Metagenomic analysis of a methanogenic consortium involved in long chain n-alkane degradation.</title>
        <authorList>
            <person name="Davidova I.A."/>
            <person name="Callaghan A.V."/>
            <person name="Wawrik B."/>
            <person name="Pruitt S."/>
            <person name="Marks C."/>
            <person name="Duncan K.E."/>
            <person name="Suflita J.M."/>
        </authorList>
    </citation>
    <scope>NUCLEOTIDE SEQUENCE [LARGE SCALE GENOMIC DNA]</scope>
    <source>
        <strain evidence="8 9">SPR</strain>
    </source>
</reference>
<dbReference type="STRING" id="1429043.X474_20895"/>
<comment type="similarity">
    <text evidence="1">Belongs to the 3-hydroxyacyl-CoA dehydrogenase family.</text>
</comment>
<dbReference type="InterPro" id="IPR022694">
    <property type="entry name" value="3-OHacyl-CoA_DH"/>
</dbReference>
<organism evidence="8 9">
    <name type="scientific">Dethiosulfatarculus sandiegensis</name>
    <dbReference type="NCBI Taxonomy" id="1429043"/>
    <lineage>
        <taxon>Bacteria</taxon>
        <taxon>Pseudomonadati</taxon>
        <taxon>Thermodesulfobacteriota</taxon>
        <taxon>Desulfarculia</taxon>
        <taxon>Desulfarculales</taxon>
        <taxon>Desulfarculaceae</taxon>
        <taxon>Dethiosulfatarculus</taxon>
    </lineage>
</organism>
<dbReference type="NCBIfam" id="NF004474">
    <property type="entry name" value="PRK05808.1"/>
    <property type="match status" value="1"/>
</dbReference>
<proteinExistence type="inferred from homology"/>
<feature type="binding site" evidence="4">
    <location>
        <position position="143"/>
    </location>
    <ligand>
        <name>NAD(+)</name>
        <dbReference type="ChEBI" id="CHEBI:57540"/>
    </ligand>
</feature>
<dbReference type="GO" id="GO:0070403">
    <property type="term" value="F:NAD+ binding"/>
    <property type="evidence" value="ECO:0007669"/>
    <property type="project" value="InterPro"/>
</dbReference>
<feature type="domain" description="3-hydroxyacyl-CoA dehydrogenase NAD binding" evidence="7">
    <location>
        <begin position="5"/>
        <end position="183"/>
    </location>
</feature>
<dbReference type="PIRSF" id="PIRSF000105">
    <property type="entry name" value="HCDH"/>
    <property type="match status" value="1"/>
</dbReference>
<evidence type="ECO:0000259" key="6">
    <source>
        <dbReference type="Pfam" id="PF00725"/>
    </source>
</evidence>
<keyword evidence="9" id="KW-1185">Reference proteome</keyword>
<feature type="binding site" evidence="5">
    <location>
        <position position="56"/>
    </location>
    <ligand>
        <name>CoA</name>
        <dbReference type="ChEBI" id="CHEBI:57287"/>
    </ligand>
</feature>
<gene>
    <name evidence="8" type="ORF">X474_20895</name>
</gene>
<dbReference type="PATRIC" id="fig|1429043.3.peg.4427"/>
<dbReference type="InterPro" id="IPR036291">
    <property type="entry name" value="NAD(P)-bd_dom_sf"/>
</dbReference>
<feature type="site" description="Important for catalytic activity" evidence="3">
    <location>
        <position position="140"/>
    </location>
</feature>
<feature type="binding site" evidence="4">
    <location>
        <position position="33"/>
    </location>
    <ligand>
        <name>NAD(+)</name>
        <dbReference type="ChEBI" id="CHEBI:57540"/>
    </ligand>
</feature>
<dbReference type="InterPro" id="IPR013328">
    <property type="entry name" value="6PGD_dom2"/>
</dbReference>
<dbReference type="Gene3D" id="3.40.50.720">
    <property type="entry name" value="NAD(P)-binding Rossmann-like Domain"/>
    <property type="match status" value="1"/>
</dbReference>
<dbReference type="PROSITE" id="PS00067">
    <property type="entry name" value="3HCDH"/>
    <property type="match status" value="1"/>
</dbReference>
<dbReference type="AlphaFoldDB" id="A0A0D2JRS8"/>
<evidence type="ECO:0000313" key="9">
    <source>
        <dbReference type="Proteomes" id="UP000032233"/>
    </source>
</evidence>
<accession>A0A0D2JRS8</accession>
<feature type="binding site" evidence="4">
    <location>
        <position position="97"/>
    </location>
    <ligand>
        <name>NAD(+)</name>
        <dbReference type="ChEBI" id="CHEBI:57540"/>
    </ligand>
</feature>
<dbReference type="Pfam" id="PF00725">
    <property type="entry name" value="3HCDH"/>
    <property type="match status" value="1"/>
</dbReference>
<comment type="caution">
    <text evidence="8">The sequence shown here is derived from an EMBL/GenBank/DDBJ whole genome shotgun (WGS) entry which is preliminary data.</text>
</comment>
<name>A0A0D2JRS8_9BACT</name>
<dbReference type="OrthoDB" id="9771883at2"/>
<evidence type="ECO:0000256" key="2">
    <source>
        <dbReference type="ARBA" id="ARBA00023002"/>
    </source>
</evidence>
<dbReference type="InterPro" id="IPR008927">
    <property type="entry name" value="6-PGluconate_DH-like_C_sf"/>
</dbReference>
<dbReference type="PANTHER" id="PTHR48075">
    <property type="entry name" value="3-HYDROXYACYL-COA DEHYDROGENASE FAMILY PROTEIN"/>
    <property type="match status" value="1"/>
</dbReference>
<dbReference type="Proteomes" id="UP000032233">
    <property type="component" value="Unassembled WGS sequence"/>
</dbReference>
<feature type="domain" description="3-hydroxyacyl-CoA dehydrogenase C-terminal" evidence="6">
    <location>
        <begin position="186"/>
        <end position="282"/>
    </location>
</feature>
<evidence type="ECO:0000256" key="3">
    <source>
        <dbReference type="PIRSR" id="PIRSR000105-1"/>
    </source>
</evidence>
<dbReference type="SUPFAM" id="SSF51735">
    <property type="entry name" value="NAD(P)-binding Rossmann-fold domains"/>
    <property type="match status" value="1"/>
</dbReference>
<dbReference type="SUPFAM" id="SSF48179">
    <property type="entry name" value="6-phosphogluconate dehydrogenase C-terminal domain-like"/>
    <property type="match status" value="1"/>
</dbReference>
<protein>
    <submittedName>
        <fullName evidence="8">3-hydroxybutyryl-CoA dehydrogenase</fullName>
        <ecNumber evidence="8">1.1.1.157</ecNumber>
    </submittedName>
</protein>
<evidence type="ECO:0000256" key="1">
    <source>
        <dbReference type="ARBA" id="ARBA00009463"/>
    </source>
</evidence>
<feature type="binding site" evidence="4">
    <location>
        <position position="92"/>
    </location>
    <ligand>
        <name>NAD(+)</name>
        <dbReference type="ChEBI" id="CHEBI:57540"/>
    </ligand>
</feature>
<feature type="binding site" evidence="4">
    <location>
        <begin position="10"/>
        <end position="15"/>
    </location>
    <ligand>
        <name>NAD(+)</name>
        <dbReference type="ChEBI" id="CHEBI:57540"/>
    </ligand>
</feature>
<feature type="binding site" evidence="4">
    <location>
        <position position="274"/>
    </location>
    <ligand>
        <name>NAD(+)</name>
        <dbReference type="ChEBI" id="CHEBI:57540"/>
    </ligand>
</feature>
<dbReference type="InterPro" id="IPR006176">
    <property type="entry name" value="3-OHacyl-CoA_DH_NAD-bd"/>
</dbReference>
<dbReference type="Pfam" id="PF02737">
    <property type="entry name" value="3HCDH_N"/>
    <property type="match status" value="1"/>
</dbReference>
<dbReference type="FunFam" id="3.40.50.720:FF:000009">
    <property type="entry name" value="Fatty oxidation complex, alpha subunit"/>
    <property type="match status" value="1"/>
</dbReference>
<keyword evidence="4" id="KW-0520">NAD</keyword>
<dbReference type="EMBL" id="AZAC01000034">
    <property type="protein sequence ID" value="KIX12220.1"/>
    <property type="molecule type" value="Genomic_DNA"/>
</dbReference>
<evidence type="ECO:0000259" key="7">
    <source>
        <dbReference type="Pfam" id="PF02737"/>
    </source>
</evidence>
<evidence type="ECO:0000256" key="5">
    <source>
        <dbReference type="PIRSR" id="PIRSR000105-3"/>
    </source>
</evidence>
<feature type="binding site" evidence="5">
    <location>
        <position position="119"/>
    </location>
    <ligand>
        <name>CoA</name>
        <dbReference type="ChEBI" id="CHEBI:57287"/>
    </ligand>
</feature>
<evidence type="ECO:0000313" key="8">
    <source>
        <dbReference type="EMBL" id="KIX12220.1"/>
    </source>
</evidence>